<evidence type="ECO:0000313" key="3">
    <source>
        <dbReference type="Proteomes" id="UP001500393"/>
    </source>
</evidence>
<reference evidence="3" key="1">
    <citation type="journal article" date="2019" name="Int. J. Syst. Evol. Microbiol.">
        <title>The Global Catalogue of Microorganisms (GCM) 10K type strain sequencing project: providing services to taxonomists for standard genome sequencing and annotation.</title>
        <authorList>
            <consortium name="The Broad Institute Genomics Platform"/>
            <consortium name="The Broad Institute Genome Sequencing Center for Infectious Disease"/>
            <person name="Wu L."/>
            <person name="Ma J."/>
        </authorList>
    </citation>
    <scope>NUCLEOTIDE SEQUENCE [LARGE SCALE GENOMIC DNA]</scope>
    <source>
        <strain evidence="3">JCM 14969</strain>
    </source>
</reference>
<protein>
    <submittedName>
        <fullName evidence="2">Uncharacterized protein</fullName>
    </submittedName>
</protein>
<feature type="compositionally biased region" description="Basic and acidic residues" evidence="1">
    <location>
        <begin position="1"/>
        <end position="22"/>
    </location>
</feature>
<gene>
    <name evidence="2" type="ORF">GCM10009789_87460</name>
</gene>
<evidence type="ECO:0000256" key="1">
    <source>
        <dbReference type="SAM" id="MobiDB-lite"/>
    </source>
</evidence>
<dbReference type="EMBL" id="BAAAOS010000077">
    <property type="protein sequence ID" value="GAA1620364.1"/>
    <property type="molecule type" value="Genomic_DNA"/>
</dbReference>
<sequence length="103" mass="11234">MDHLFTERVRADASDPNQREEMAEGASNRLRLRHAPGTTSEQSCAALAISVVQPVGRLQADCVTAHAHTYGDVPFMSESTPIRAQLGQGRSRAQMWTDAGAER</sequence>
<organism evidence="2 3">
    <name type="scientific">Kribbella sancticallisti</name>
    <dbReference type="NCBI Taxonomy" id="460087"/>
    <lineage>
        <taxon>Bacteria</taxon>
        <taxon>Bacillati</taxon>
        <taxon>Actinomycetota</taxon>
        <taxon>Actinomycetes</taxon>
        <taxon>Propionibacteriales</taxon>
        <taxon>Kribbellaceae</taxon>
        <taxon>Kribbella</taxon>
    </lineage>
</organism>
<name>A0ABP4QWM2_9ACTN</name>
<keyword evidence="3" id="KW-1185">Reference proteome</keyword>
<accession>A0ABP4QWM2</accession>
<feature type="region of interest" description="Disordered" evidence="1">
    <location>
        <begin position="1"/>
        <end position="31"/>
    </location>
</feature>
<comment type="caution">
    <text evidence="2">The sequence shown here is derived from an EMBL/GenBank/DDBJ whole genome shotgun (WGS) entry which is preliminary data.</text>
</comment>
<evidence type="ECO:0000313" key="2">
    <source>
        <dbReference type="EMBL" id="GAA1620364.1"/>
    </source>
</evidence>
<dbReference type="Proteomes" id="UP001500393">
    <property type="component" value="Unassembled WGS sequence"/>
</dbReference>
<proteinExistence type="predicted"/>